<dbReference type="PRINTS" id="PR00032">
    <property type="entry name" value="HTHARAC"/>
</dbReference>
<reference evidence="5" key="1">
    <citation type="submission" date="2024-05" db="EMBL/GenBank/DDBJ databases">
        <title>Isolation and characterization of Sporomusa carbonis sp. nov., a carboxydotrophic hydrogenogen in the genus of Sporomusa isolated from a charcoal burning pile.</title>
        <authorList>
            <person name="Boeer T."/>
            <person name="Rosenbaum F."/>
            <person name="Eysell L."/>
            <person name="Mueller V."/>
            <person name="Daniel R."/>
            <person name="Poehlein A."/>
        </authorList>
    </citation>
    <scope>NUCLEOTIDE SEQUENCE [LARGE SCALE GENOMIC DNA]</scope>
    <source>
        <strain evidence="5">DSM 3132</strain>
    </source>
</reference>
<dbReference type="InterPro" id="IPR053142">
    <property type="entry name" value="PchR_regulatory_protein"/>
</dbReference>
<dbReference type="SUPFAM" id="SSF46689">
    <property type="entry name" value="Homeodomain-like"/>
    <property type="match status" value="1"/>
</dbReference>
<dbReference type="EMBL" id="CP155571">
    <property type="protein sequence ID" value="XFO74586.1"/>
    <property type="molecule type" value="Genomic_DNA"/>
</dbReference>
<dbReference type="InterPro" id="IPR018060">
    <property type="entry name" value="HTH_AraC"/>
</dbReference>
<dbReference type="Proteomes" id="UP000216052">
    <property type="component" value="Chromosome"/>
</dbReference>
<name>A0ABZ3J8Y1_SPOA4</name>
<dbReference type="InterPro" id="IPR009057">
    <property type="entry name" value="Homeodomain-like_sf"/>
</dbReference>
<evidence type="ECO:0000256" key="1">
    <source>
        <dbReference type="ARBA" id="ARBA00023015"/>
    </source>
</evidence>
<dbReference type="SMART" id="SM00342">
    <property type="entry name" value="HTH_ARAC"/>
    <property type="match status" value="1"/>
</dbReference>
<keyword evidence="6" id="KW-1185">Reference proteome</keyword>
<dbReference type="PANTHER" id="PTHR47893">
    <property type="entry name" value="REGULATORY PROTEIN PCHR"/>
    <property type="match status" value="1"/>
</dbReference>
<dbReference type="Pfam" id="PF12833">
    <property type="entry name" value="HTH_18"/>
    <property type="match status" value="1"/>
</dbReference>
<feature type="domain" description="HTH araC/xylS-type" evidence="4">
    <location>
        <begin position="209"/>
        <end position="305"/>
    </location>
</feature>
<organism evidence="5 6">
    <name type="scientific">Sporomusa acidovorans (strain ATCC 49682 / DSM 3132 / Mol)</name>
    <dbReference type="NCBI Taxonomy" id="1123286"/>
    <lineage>
        <taxon>Bacteria</taxon>
        <taxon>Bacillati</taxon>
        <taxon>Bacillota</taxon>
        <taxon>Negativicutes</taxon>
        <taxon>Selenomonadales</taxon>
        <taxon>Sporomusaceae</taxon>
        <taxon>Sporomusa</taxon>
    </lineage>
</organism>
<gene>
    <name evidence="5" type="ORF">SPACI_046960</name>
</gene>
<evidence type="ECO:0000313" key="5">
    <source>
        <dbReference type="EMBL" id="XFO74586.1"/>
    </source>
</evidence>
<dbReference type="InterPro" id="IPR020449">
    <property type="entry name" value="Tscrpt_reg_AraC-type_HTH"/>
</dbReference>
<evidence type="ECO:0000256" key="2">
    <source>
        <dbReference type="ARBA" id="ARBA00023125"/>
    </source>
</evidence>
<dbReference type="PANTHER" id="PTHR47893:SF1">
    <property type="entry name" value="REGULATORY PROTEIN PCHR"/>
    <property type="match status" value="1"/>
</dbReference>
<keyword evidence="1" id="KW-0805">Transcription regulation</keyword>
<evidence type="ECO:0000313" key="6">
    <source>
        <dbReference type="Proteomes" id="UP000216052"/>
    </source>
</evidence>
<accession>A0ABZ3J8Y1</accession>
<proteinExistence type="predicted"/>
<dbReference type="Gene3D" id="1.10.10.60">
    <property type="entry name" value="Homeodomain-like"/>
    <property type="match status" value="2"/>
</dbReference>
<evidence type="ECO:0000259" key="4">
    <source>
        <dbReference type="PROSITE" id="PS01124"/>
    </source>
</evidence>
<dbReference type="PROSITE" id="PS01124">
    <property type="entry name" value="HTH_ARAC_FAMILY_2"/>
    <property type="match status" value="1"/>
</dbReference>
<protein>
    <recommendedName>
        <fullName evidence="4">HTH araC/xylS-type domain-containing protein</fullName>
    </recommendedName>
</protein>
<dbReference type="RefSeq" id="WP_093793313.1">
    <property type="nucleotide sequence ID" value="NZ_CP155571.1"/>
</dbReference>
<keyword evidence="3" id="KW-0804">Transcription</keyword>
<keyword evidence="2" id="KW-0238">DNA-binding</keyword>
<sequence length="305" mass="35481">MTRTVNHNSGQIIYHLPKTYGTGYLKKNSVDRFTTIVTYDFSFHKSITMHAVTDKESIKFKFHLGEFPFQWGIGTKEARFVIAENESCIFPLGNMHYIGRYEAGQRYRGIDVILQPERYGPVVECFRANSMIRNLLTGQLVCKKYKMTARVKELLCHIINCPFVGAAADLYIEGKTLELISLYFNEIVLKNDKKDAKIRLSQKDIRGLQRVKKMLDECFEEPPTIAELSKLVYINEYKLKAGFRELYGTPIYRYVIDRRMEEAKKLFEERPMKVKEVASLVGYTNISHFIEMFRKKFGVSPSKLC</sequence>
<evidence type="ECO:0000256" key="3">
    <source>
        <dbReference type="ARBA" id="ARBA00023163"/>
    </source>
</evidence>